<dbReference type="PANTHER" id="PTHR12335">
    <property type="entry name" value="TIPE PROTEIN TEMPERATURE-INDUCED PARALYTIC E"/>
    <property type="match status" value="1"/>
</dbReference>
<evidence type="ECO:0000256" key="1">
    <source>
        <dbReference type="SAM" id="Phobius"/>
    </source>
</evidence>
<keyword evidence="1" id="KW-0812">Transmembrane</keyword>
<dbReference type="AlphaFoldDB" id="A0A553PHP0"/>
<organism evidence="2 3">
    <name type="scientific">Tigriopus californicus</name>
    <name type="common">Marine copepod</name>
    <dbReference type="NCBI Taxonomy" id="6832"/>
    <lineage>
        <taxon>Eukaryota</taxon>
        <taxon>Metazoa</taxon>
        <taxon>Ecdysozoa</taxon>
        <taxon>Arthropoda</taxon>
        <taxon>Crustacea</taxon>
        <taxon>Multicrustacea</taxon>
        <taxon>Hexanauplia</taxon>
        <taxon>Copepoda</taxon>
        <taxon>Harpacticoida</taxon>
        <taxon>Harpacticidae</taxon>
        <taxon>Tigriopus</taxon>
    </lineage>
</organism>
<reference evidence="2 3" key="1">
    <citation type="journal article" date="2018" name="Nat. Ecol. Evol.">
        <title>Genomic signatures of mitonuclear coevolution across populations of Tigriopus californicus.</title>
        <authorList>
            <person name="Barreto F.S."/>
            <person name="Watson E.T."/>
            <person name="Lima T.G."/>
            <person name="Willett C.S."/>
            <person name="Edmands S."/>
            <person name="Li W."/>
            <person name="Burton R.S."/>
        </authorList>
    </citation>
    <scope>NUCLEOTIDE SEQUENCE [LARGE SCALE GENOMIC DNA]</scope>
    <source>
        <strain evidence="2 3">San Diego</strain>
    </source>
</reference>
<dbReference type="Proteomes" id="UP000318571">
    <property type="component" value="Chromosome 5"/>
</dbReference>
<dbReference type="PANTHER" id="PTHR12335:SF6">
    <property type="entry name" value="PROTEIN TIPE"/>
    <property type="match status" value="1"/>
</dbReference>
<proteinExistence type="predicted"/>
<keyword evidence="3" id="KW-1185">Reference proteome</keyword>
<name>A0A553PHP0_TIGCA</name>
<evidence type="ECO:0000313" key="2">
    <source>
        <dbReference type="EMBL" id="TRY77196.1"/>
    </source>
</evidence>
<dbReference type="GO" id="GO:0002028">
    <property type="term" value="P:regulation of sodium ion transport"/>
    <property type="evidence" value="ECO:0007669"/>
    <property type="project" value="TreeGrafter"/>
</dbReference>
<dbReference type="InterPro" id="IPR031578">
    <property type="entry name" value="TipE"/>
</dbReference>
<feature type="transmembrane region" description="Helical" evidence="1">
    <location>
        <begin position="201"/>
        <end position="226"/>
    </location>
</feature>
<dbReference type="EMBL" id="VCGU01000004">
    <property type="protein sequence ID" value="TRY77196.1"/>
    <property type="molecule type" value="Genomic_DNA"/>
</dbReference>
<dbReference type="GO" id="GO:0005886">
    <property type="term" value="C:plasma membrane"/>
    <property type="evidence" value="ECO:0007669"/>
    <property type="project" value="TreeGrafter"/>
</dbReference>
<dbReference type="OrthoDB" id="8175770at2759"/>
<keyword evidence="1" id="KW-0472">Membrane</keyword>
<protein>
    <recommendedName>
        <fullName evidence="4">Protein tipE</fullName>
    </recommendedName>
</protein>
<sequence>MATGLLPPGLMLDSKSDSEEHSSLCKVVTDWLLFYMTAFFVLLTIFSILSLIFLVPFFIDPAWSTLQADFEPQGILCTTISAEYKEGKSNCDWSSCEEGCTKTIYTCWQILVEYENISSSHIGTSEGEEILSSLDLSHQPSIGVGKLFPNIKGCGYPPNTICTDFVDKYKQEGTRFTCYVSKKMPDVVLVDLDLDHVRLELFYCLAVPIPCLFISVVYLVVAYFYIYNDSPVDRTNTYHPMAMLSSAATMTALIDVGSKDMNEHERQRKRLLLQAQRAKLLAQGRNPGTTGLMIRSAMLSSATSAVSLSDGLHLGKAPALSIPLKEAATKLNDQKLNEMVCDIDHLEKVKKDRQEYSKDRQEVFHYYHYYNMY</sequence>
<feature type="transmembrane region" description="Helical" evidence="1">
    <location>
        <begin position="238"/>
        <end position="258"/>
    </location>
</feature>
<dbReference type="GO" id="GO:0017080">
    <property type="term" value="F:sodium channel regulator activity"/>
    <property type="evidence" value="ECO:0007669"/>
    <property type="project" value="TreeGrafter"/>
</dbReference>
<comment type="caution">
    <text evidence="2">The sequence shown here is derived from an EMBL/GenBank/DDBJ whole genome shotgun (WGS) entry which is preliminary data.</text>
</comment>
<feature type="transmembrane region" description="Helical" evidence="1">
    <location>
        <begin position="32"/>
        <end position="59"/>
    </location>
</feature>
<keyword evidence="1" id="KW-1133">Transmembrane helix</keyword>
<accession>A0A553PHP0</accession>
<gene>
    <name evidence="2" type="ORF">TCAL_00087</name>
</gene>
<dbReference type="Pfam" id="PF16972">
    <property type="entry name" value="TipE"/>
    <property type="match status" value="2"/>
</dbReference>
<evidence type="ECO:0000313" key="3">
    <source>
        <dbReference type="Proteomes" id="UP000318571"/>
    </source>
</evidence>
<evidence type="ECO:0008006" key="4">
    <source>
        <dbReference type="Google" id="ProtNLM"/>
    </source>
</evidence>